<protein>
    <submittedName>
        <fullName evidence="1">Uncharacterized protein</fullName>
    </submittedName>
</protein>
<reference evidence="1 2" key="1">
    <citation type="journal article" date="2019" name="Commun. Biol.">
        <title>The bagworm genome reveals a unique fibroin gene that provides high tensile strength.</title>
        <authorList>
            <person name="Kono N."/>
            <person name="Nakamura H."/>
            <person name="Ohtoshi R."/>
            <person name="Tomita M."/>
            <person name="Numata K."/>
            <person name="Arakawa K."/>
        </authorList>
    </citation>
    <scope>NUCLEOTIDE SEQUENCE [LARGE SCALE GENOMIC DNA]</scope>
</reference>
<dbReference type="Proteomes" id="UP000299102">
    <property type="component" value="Unassembled WGS sequence"/>
</dbReference>
<sequence length="165" mass="18192">MLSMCKERDPILRHPFVPPKHKYAASVNINDRIQIQSVLECLSVQLAMAVGGRRSVITAIETSLRPTAAKVDHADVSEFLWCNLRRDGSCAASQPRSYRLCTLAVVQLTSVCGDSPRARGSRTSDLLIAAIRRAARGAGCADETSRVGRRTTGLHRTTYKKYNYS</sequence>
<comment type="caution">
    <text evidence="1">The sequence shown here is derived from an EMBL/GenBank/DDBJ whole genome shotgun (WGS) entry which is preliminary data.</text>
</comment>
<gene>
    <name evidence="1" type="ORF">EVAR_29510_1</name>
</gene>
<proteinExistence type="predicted"/>
<organism evidence="1 2">
    <name type="scientific">Eumeta variegata</name>
    <name type="common">Bagworm moth</name>
    <name type="synonym">Eumeta japonica</name>
    <dbReference type="NCBI Taxonomy" id="151549"/>
    <lineage>
        <taxon>Eukaryota</taxon>
        <taxon>Metazoa</taxon>
        <taxon>Ecdysozoa</taxon>
        <taxon>Arthropoda</taxon>
        <taxon>Hexapoda</taxon>
        <taxon>Insecta</taxon>
        <taxon>Pterygota</taxon>
        <taxon>Neoptera</taxon>
        <taxon>Endopterygota</taxon>
        <taxon>Lepidoptera</taxon>
        <taxon>Glossata</taxon>
        <taxon>Ditrysia</taxon>
        <taxon>Tineoidea</taxon>
        <taxon>Psychidae</taxon>
        <taxon>Oiketicinae</taxon>
        <taxon>Eumeta</taxon>
    </lineage>
</organism>
<dbReference type="EMBL" id="BGZK01000554">
    <property type="protein sequence ID" value="GBP49897.1"/>
    <property type="molecule type" value="Genomic_DNA"/>
</dbReference>
<dbReference type="AlphaFoldDB" id="A0A4C1WID5"/>
<accession>A0A4C1WID5</accession>
<evidence type="ECO:0000313" key="2">
    <source>
        <dbReference type="Proteomes" id="UP000299102"/>
    </source>
</evidence>
<evidence type="ECO:0000313" key="1">
    <source>
        <dbReference type="EMBL" id="GBP49897.1"/>
    </source>
</evidence>
<keyword evidence="2" id="KW-1185">Reference proteome</keyword>
<name>A0A4C1WID5_EUMVA</name>